<dbReference type="InterPro" id="IPR036388">
    <property type="entry name" value="WH-like_DNA-bd_sf"/>
</dbReference>
<evidence type="ECO:0000313" key="6">
    <source>
        <dbReference type="Proteomes" id="UP000307874"/>
    </source>
</evidence>
<dbReference type="PANTHER" id="PTHR43537">
    <property type="entry name" value="TRANSCRIPTIONAL REGULATOR, GNTR FAMILY"/>
    <property type="match status" value="1"/>
</dbReference>
<dbReference type="PRINTS" id="PR00035">
    <property type="entry name" value="HTHGNTR"/>
</dbReference>
<dbReference type="GO" id="GO:0003677">
    <property type="term" value="F:DNA binding"/>
    <property type="evidence" value="ECO:0007669"/>
    <property type="project" value="UniProtKB-KW"/>
</dbReference>
<reference evidence="5 6" key="1">
    <citation type="submission" date="2019-06" db="EMBL/GenBank/DDBJ databases">
        <title>Martelella lutilitoris sp. nov., isolated from a tidal mudflat.</title>
        <authorList>
            <person name="Kim Y.-J."/>
        </authorList>
    </citation>
    <scope>NUCLEOTIDE SEQUENCE [LARGE SCALE GENOMIC DNA]</scope>
    <source>
        <strain evidence="5 6">GH2-6</strain>
    </source>
</reference>
<evidence type="ECO:0000256" key="1">
    <source>
        <dbReference type="ARBA" id="ARBA00023015"/>
    </source>
</evidence>
<comment type="caution">
    <text evidence="5">The sequence shown here is derived from an EMBL/GenBank/DDBJ whole genome shotgun (WGS) entry which is preliminary data.</text>
</comment>
<dbReference type="CDD" id="cd07377">
    <property type="entry name" value="WHTH_GntR"/>
    <property type="match status" value="1"/>
</dbReference>
<evidence type="ECO:0000313" key="5">
    <source>
        <dbReference type="EMBL" id="TNB48431.1"/>
    </source>
</evidence>
<dbReference type="OrthoDB" id="284307at2"/>
<dbReference type="SUPFAM" id="SSF46785">
    <property type="entry name" value="Winged helix' DNA-binding domain"/>
    <property type="match status" value="1"/>
</dbReference>
<protein>
    <submittedName>
        <fullName evidence="5">FadR family transcriptional regulator</fullName>
    </submittedName>
</protein>
<feature type="domain" description="HTH gntR-type" evidence="4">
    <location>
        <begin position="24"/>
        <end position="92"/>
    </location>
</feature>
<dbReference type="Pfam" id="PF00392">
    <property type="entry name" value="GntR"/>
    <property type="match status" value="1"/>
</dbReference>
<organism evidence="5 6">
    <name type="scientific">Martelella lutilitoris</name>
    <dbReference type="NCBI Taxonomy" id="2583532"/>
    <lineage>
        <taxon>Bacteria</taxon>
        <taxon>Pseudomonadati</taxon>
        <taxon>Pseudomonadota</taxon>
        <taxon>Alphaproteobacteria</taxon>
        <taxon>Hyphomicrobiales</taxon>
        <taxon>Aurantimonadaceae</taxon>
        <taxon>Martelella</taxon>
    </lineage>
</organism>
<dbReference type="SMART" id="SM00895">
    <property type="entry name" value="FCD"/>
    <property type="match status" value="1"/>
</dbReference>
<dbReference type="GO" id="GO:0003700">
    <property type="term" value="F:DNA-binding transcription factor activity"/>
    <property type="evidence" value="ECO:0007669"/>
    <property type="project" value="InterPro"/>
</dbReference>
<sequence>MAEKRKGEDEGAGGGRKVRLLAAKRLYQVVARRIARMIEENQDRPDWRLPSERELAEQLEVSRTVVREAVIALEMRGIVEVRGRAGIIVLPAHVNALSFDALNTDVGPGPFELLEARLALEASAAALAAERATRYDIMELEECIERMQLETDEVFLNEKGDREFHLTIANMTGNAIILSMIQALWDQRDTSRMWQRVHRHIHAPKVRALWIGDHYAIVAALKMRNGEAARHAMERHINNVTDELLRADELGRFSSGEAEE</sequence>
<dbReference type="RefSeq" id="WP_138748130.1">
    <property type="nucleotide sequence ID" value="NZ_VCLB01000004.1"/>
</dbReference>
<gene>
    <name evidence="5" type="ORF">FF124_08895</name>
</gene>
<dbReference type="Proteomes" id="UP000307874">
    <property type="component" value="Unassembled WGS sequence"/>
</dbReference>
<dbReference type="PROSITE" id="PS50949">
    <property type="entry name" value="HTH_GNTR"/>
    <property type="match status" value="1"/>
</dbReference>
<dbReference type="InterPro" id="IPR036390">
    <property type="entry name" value="WH_DNA-bd_sf"/>
</dbReference>
<dbReference type="Gene3D" id="1.10.10.10">
    <property type="entry name" value="Winged helix-like DNA-binding domain superfamily/Winged helix DNA-binding domain"/>
    <property type="match status" value="1"/>
</dbReference>
<dbReference type="EMBL" id="VCLB01000004">
    <property type="protein sequence ID" value="TNB48431.1"/>
    <property type="molecule type" value="Genomic_DNA"/>
</dbReference>
<dbReference type="InterPro" id="IPR008920">
    <property type="entry name" value="TF_FadR/GntR_C"/>
</dbReference>
<dbReference type="SMART" id="SM00345">
    <property type="entry name" value="HTH_GNTR"/>
    <property type="match status" value="1"/>
</dbReference>
<accession>A0A5C4JTB0</accession>
<keyword evidence="6" id="KW-1185">Reference proteome</keyword>
<dbReference type="Gene3D" id="1.20.120.530">
    <property type="entry name" value="GntR ligand-binding domain-like"/>
    <property type="match status" value="1"/>
</dbReference>
<keyword evidence="1" id="KW-0805">Transcription regulation</keyword>
<proteinExistence type="predicted"/>
<keyword evidence="3" id="KW-0804">Transcription</keyword>
<dbReference type="AlphaFoldDB" id="A0A5C4JTB0"/>
<name>A0A5C4JTB0_9HYPH</name>
<evidence type="ECO:0000259" key="4">
    <source>
        <dbReference type="PROSITE" id="PS50949"/>
    </source>
</evidence>
<dbReference type="PANTHER" id="PTHR43537:SF5">
    <property type="entry name" value="UXU OPERON TRANSCRIPTIONAL REGULATOR"/>
    <property type="match status" value="1"/>
</dbReference>
<dbReference type="InterPro" id="IPR011711">
    <property type="entry name" value="GntR_C"/>
</dbReference>
<dbReference type="SUPFAM" id="SSF48008">
    <property type="entry name" value="GntR ligand-binding domain-like"/>
    <property type="match status" value="1"/>
</dbReference>
<keyword evidence="2" id="KW-0238">DNA-binding</keyword>
<dbReference type="Pfam" id="PF07729">
    <property type="entry name" value="FCD"/>
    <property type="match status" value="1"/>
</dbReference>
<evidence type="ECO:0000256" key="2">
    <source>
        <dbReference type="ARBA" id="ARBA00023125"/>
    </source>
</evidence>
<dbReference type="InterPro" id="IPR000524">
    <property type="entry name" value="Tscrpt_reg_HTH_GntR"/>
</dbReference>
<evidence type="ECO:0000256" key="3">
    <source>
        <dbReference type="ARBA" id="ARBA00023163"/>
    </source>
</evidence>